<protein>
    <submittedName>
        <fullName evidence="2">Uncharacterized protein</fullName>
    </submittedName>
</protein>
<sequence>MQPLPPRHYPADRGAGNPHLRPALPARLEHRPSELEHIDRLCVVDEVSLPGRCAVRHQMGSGQDETVNQVVHVRVIQPGRLAPDQHLDVALEHTFEQLAEHRLIAVSPDAAGPDRARQHAVDTVLGQHESLGNHLGLGVEVVEPVGIGQRLVTAGDVLAAHHHTVG</sequence>
<reference evidence="4 5" key="1">
    <citation type="submission" date="2015-03" db="EMBL/GenBank/DDBJ databases">
        <authorList>
            <consortium name="Pathogen Informatics"/>
        </authorList>
    </citation>
    <scope>NUCLEOTIDE SEQUENCE [LARGE SCALE GENOMIC DNA]</scope>
    <source>
        <strain evidence="4">K00500041</strain>
        <strain evidence="5">N09902308</strain>
    </source>
</reference>
<dbReference type="Proteomes" id="UP000039021">
    <property type="component" value="Unassembled WGS sequence"/>
</dbReference>
<organism evidence="2 4">
    <name type="scientific">Mycobacterium tuberculosis</name>
    <dbReference type="NCBI Taxonomy" id="1773"/>
    <lineage>
        <taxon>Bacteria</taxon>
        <taxon>Bacillati</taxon>
        <taxon>Actinomycetota</taxon>
        <taxon>Actinomycetes</taxon>
        <taxon>Mycobacteriales</taxon>
        <taxon>Mycobacteriaceae</taxon>
        <taxon>Mycobacterium</taxon>
        <taxon>Mycobacterium tuberculosis complex</taxon>
    </lineage>
</organism>
<dbReference type="EMBL" id="CSAE01000691">
    <property type="protein sequence ID" value="COW77481.1"/>
    <property type="molecule type" value="Genomic_DNA"/>
</dbReference>
<evidence type="ECO:0000313" key="5">
    <source>
        <dbReference type="Proteomes" id="UP000039021"/>
    </source>
</evidence>
<dbReference type="AlphaFoldDB" id="A0A0U0UGK9"/>
<gene>
    <name evidence="2" type="ORF">ERS007703_04204</name>
    <name evidence="3" type="ORF">ERS007739_03972</name>
</gene>
<reference evidence="3" key="3">
    <citation type="submission" date="2015-03" db="EMBL/GenBank/DDBJ databases">
        <authorList>
            <consortium name="Pathogen Informatics"/>
            <person name="Murphy D."/>
        </authorList>
    </citation>
    <scope>NUCLEOTIDE SEQUENCE</scope>
    <source>
        <strain evidence="3">N09902308</strain>
    </source>
</reference>
<reference evidence="2" key="2">
    <citation type="submission" date="2015-03" db="EMBL/GenBank/DDBJ databases">
        <authorList>
            <person name="Murphy D."/>
        </authorList>
    </citation>
    <scope>NUCLEOTIDE SEQUENCE [LARGE SCALE GENOMIC DNA]</scope>
    <source>
        <strain evidence="2">K00500041</strain>
    </source>
</reference>
<proteinExistence type="predicted"/>
<evidence type="ECO:0000313" key="2">
    <source>
        <dbReference type="EMBL" id="COW77481.1"/>
    </source>
</evidence>
<evidence type="ECO:0000256" key="1">
    <source>
        <dbReference type="SAM" id="MobiDB-lite"/>
    </source>
</evidence>
<dbReference type="Proteomes" id="UP000038802">
    <property type="component" value="Unassembled WGS sequence"/>
</dbReference>
<evidence type="ECO:0000313" key="4">
    <source>
        <dbReference type="Proteomes" id="UP000038802"/>
    </source>
</evidence>
<feature type="region of interest" description="Disordered" evidence="1">
    <location>
        <begin position="1"/>
        <end position="23"/>
    </location>
</feature>
<evidence type="ECO:0000313" key="3">
    <source>
        <dbReference type="EMBL" id="COZ63324.1"/>
    </source>
</evidence>
<name>A0A0U0UGK9_MYCTX</name>
<accession>A0A0U0UGK9</accession>
<dbReference type="EMBL" id="CSBK01002243">
    <property type="protein sequence ID" value="COZ63324.1"/>
    <property type="molecule type" value="Genomic_DNA"/>
</dbReference>